<dbReference type="GO" id="GO:0016301">
    <property type="term" value="F:kinase activity"/>
    <property type="evidence" value="ECO:0007669"/>
    <property type="project" value="UniProtKB-KW"/>
</dbReference>
<protein>
    <recommendedName>
        <fullName evidence="3">Carbohydrate kinase PfkB domain-containing protein</fullName>
    </recommendedName>
</protein>
<dbReference type="AlphaFoldDB" id="A0A2H0B6W4"/>
<gene>
    <name evidence="4" type="ORF">COX08_01305</name>
</gene>
<feature type="domain" description="Carbohydrate kinase PfkB" evidence="3">
    <location>
        <begin position="38"/>
        <end position="298"/>
    </location>
</feature>
<proteinExistence type="predicted"/>
<dbReference type="SUPFAM" id="SSF53613">
    <property type="entry name" value="Ribokinase-like"/>
    <property type="match status" value="1"/>
</dbReference>
<dbReference type="InterPro" id="IPR029056">
    <property type="entry name" value="Ribokinase-like"/>
</dbReference>
<keyword evidence="2" id="KW-0418">Kinase</keyword>
<sequence>MKIIVAGSLAFDQIMLYPGAIADHIRPDMHHVISTSFVIDHLEKNQGGTAGNICYNLGLLGEKPICLASIGKDGADYVHFLEKNNVETKFIQKNEKDYTASFVVITDQDDCQISGFYEGAMKNDVNLSLEKCLEGMAVAPQDAFFVLAPTNAEAMAKYVHEALANKVHFLFSPAQQIPNLSSEDLLSGITGADIVIGNDYEISLLLEKTGLSEEELLERGGVLVKTTGERGSTIHQKGREELVIGVAKPKQRQDPTGIGDAYIAGFVSGHVEGKTLIESAQIGATCAAYAIEQYGTTNHSFSKPIFENRMKENFG</sequence>
<keyword evidence="1" id="KW-0808">Transferase</keyword>
<dbReference type="Pfam" id="PF00294">
    <property type="entry name" value="PfkB"/>
    <property type="match status" value="1"/>
</dbReference>
<dbReference type="InterPro" id="IPR011611">
    <property type="entry name" value="PfkB_dom"/>
</dbReference>
<evidence type="ECO:0000313" key="4">
    <source>
        <dbReference type="EMBL" id="PIP53386.1"/>
    </source>
</evidence>
<name>A0A2H0B6W4_9BACT</name>
<dbReference type="Gene3D" id="3.40.1190.20">
    <property type="match status" value="1"/>
</dbReference>
<comment type="caution">
    <text evidence="4">The sequence shown here is derived from an EMBL/GenBank/DDBJ whole genome shotgun (WGS) entry which is preliminary data.</text>
</comment>
<evidence type="ECO:0000259" key="3">
    <source>
        <dbReference type="Pfam" id="PF00294"/>
    </source>
</evidence>
<dbReference type="PANTHER" id="PTHR10584">
    <property type="entry name" value="SUGAR KINASE"/>
    <property type="match status" value="1"/>
</dbReference>
<dbReference type="Proteomes" id="UP000229459">
    <property type="component" value="Unassembled WGS sequence"/>
</dbReference>
<evidence type="ECO:0000313" key="5">
    <source>
        <dbReference type="Proteomes" id="UP000229459"/>
    </source>
</evidence>
<evidence type="ECO:0000256" key="1">
    <source>
        <dbReference type="ARBA" id="ARBA00022679"/>
    </source>
</evidence>
<dbReference type="EMBL" id="PCSR01000030">
    <property type="protein sequence ID" value="PIP53386.1"/>
    <property type="molecule type" value="Genomic_DNA"/>
</dbReference>
<evidence type="ECO:0000256" key="2">
    <source>
        <dbReference type="ARBA" id="ARBA00022777"/>
    </source>
</evidence>
<dbReference type="PANTHER" id="PTHR10584:SF166">
    <property type="entry name" value="RIBOKINASE"/>
    <property type="match status" value="1"/>
</dbReference>
<organism evidence="4 5">
    <name type="scientific">Candidatus Beckwithbacteria bacterium CG23_combo_of_CG06-09_8_20_14_all_34_8</name>
    <dbReference type="NCBI Taxonomy" id="1974497"/>
    <lineage>
        <taxon>Bacteria</taxon>
        <taxon>Candidatus Beckwithiibacteriota</taxon>
    </lineage>
</organism>
<accession>A0A2H0B6W4</accession>
<reference evidence="4 5" key="1">
    <citation type="submission" date="2017-09" db="EMBL/GenBank/DDBJ databases">
        <title>Depth-based differentiation of microbial function through sediment-hosted aquifers and enrichment of novel symbionts in the deep terrestrial subsurface.</title>
        <authorList>
            <person name="Probst A.J."/>
            <person name="Ladd B."/>
            <person name="Jarett J.K."/>
            <person name="Geller-Mcgrath D.E."/>
            <person name="Sieber C.M."/>
            <person name="Emerson J.B."/>
            <person name="Anantharaman K."/>
            <person name="Thomas B.C."/>
            <person name="Malmstrom R."/>
            <person name="Stieglmeier M."/>
            <person name="Klingl A."/>
            <person name="Woyke T."/>
            <person name="Ryan C.M."/>
            <person name="Banfield J.F."/>
        </authorList>
    </citation>
    <scope>NUCLEOTIDE SEQUENCE [LARGE SCALE GENOMIC DNA]</scope>
    <source>
        <strain evidence="4">CG23_combo_of_CG06-09_8_20_14_all_34_8</strain>
    </source>
</reference>
<dbReference type="CDD" id="cd01942">
    <property type="entry name" value="ribokinase_group_A"/>
    <property type="match status" value="1"/>
</dbReference>